<evidence type="ECO:0000313" key="3">
    <source>
        <dbReference type="Proteomes" id="UP001268819"/>
    </source>
</evidence>
<feature type="region of interest" description="Disordered" evidence="1">
    <location>
        <begin position="218"/>
        <end position="247"/>
    </location>
</feature>
<dbReference type="RefSeq" id="WP_310302529.1">
    <property type="nucleotide sequence ID" value="NZ_JAVDSG010000001.1"/>
</dbReference>
<proteinExistence type="predicted"/>
<name>A0ABU1PP14_9PSEU</name>
<evidence type="ECO:0000256" key="1">
    <source>
        <dbReference type="SAM" id="MobiDB-lite"/>
    </source>
</evidence>
<accession>A0ABU1PP14</accession>
<keyword evidence="3" id="KW-1185">Reference proteome</keyword>
<reference evidence="2 3" key="1">
    <citation type="submission" date="2023-07" db="EMBL/GenBank/DDBJ databases">
        <title>Sequencing the genomes of 1000 actinobacteria strains.</title>
        <authorList>
            <person name="Klenk H.-P."/>
        </authorList>
    </citation>
    <scope>NUCLEOTIDE SEQUENCE [LARGE SCALE GENOMIC DNA]</scope>
    <source>
        <strain evidence="2 3">DSM 43749</strain>
    </source>
</reference>
<comment type="caution">
    <text evidence="2">The sequence shown here is derived from an EMBL/GenBank/DDBJ whole genome shotgun (WGS) entry which is preliminary data.</text>
</comment>
<organism evidence="2 3">
    <name type="scientific">Saccharothrix longispora</name>
    <dbReference type="NCBI Taxonomy" id="33920"/>
    <lineage>
        <taxon>Bacteria</taxon>
        <taxon>Bacillati</taxon>
        <taxon>Actinomycetota</taxon>
        <taxon>Actinomycetes</taxon>
        <taxon>Pseudonocardiales</taxon>
        <taxon>Pseudonocardiaceae</taxon>
        <taxon>Saccharothrix</taxon>
    </lineage>
</organism>
<dbReference type="Gene3D" id="3.40.50.12370">
    <property type="match status" value="1"/>
</dbReference>
<dbReference type="EMBL" id="JAVDSG010000001">
    <property type="protein sequence ID" value="MDR6591819.1"/>
    <property type="molecule type" value="Genomic_DNA"/>
</dbReference>
<gene>
    <name evidence="2" type="ORF">J2S66_000203</name>
</gene>
<sequence length="247" mass="26258">MALDANTAPPPVVVLDDGSPRCAEAVRWATAHAALLGAPLERHRPTRDAVHDLMLVSTRAEVLVVGHRGVDGTPLGLNRLVVPLARHAACDVVVVRGTPEALDGRHHRVTALVTGGALDDLTLTRAADLAGRRGADLRVLHAVPPLAVRADRPDVPVRHADRVLRGVRHTSVLARMHPHEAVTRYADTDLLVLADRGPTARAALYHARCPVLVAHRVPAEARHTTRPGTADPQSTPGDRRAGSLGGQ</sequence>
<evidence type="ECO:0000313" key="2">
    <source>
        <dbReference type="EMBL" id="MDR6591819.1"/>
    </source>
</evidence>
<dbReference type="SUPFAM" id="SSF52402">
    <property type="entry name" value="Adenine nucleotide alpha hydrolases-like"/>
    <property type="match status" value="1"/>
</dbReference>
<dbReference type="Proteomes" id="UP001268819">
    <property type="component" value="Unassembled WGS sequence"/>
</dbReference>
<protein>
    <submittedName>
        <fullName evidence="2">Nucleotide-binding universal stress UspA family protein</fullName>
    </submittedName>
</protein>